<organism evidence="1 2">
    <name type="scientific">Arthrobotrys musiformis</name>
    <dbReference type="NCBI Taxonomy" id="47236"/>
    <lineage>
        <taxon>Eukaryota</taxon>
        <taxon>Fungi</taxon>
        <taxon>Dikarya</taxon>
        <taxon>Ascomycota</taxon>
        <taxon>Pezizomycotina</taxon>
        <taxon>Orbiliomycetes</taxon>
        <taxon>Orbiliales</taxon>
        <taxon>Orbiliaceae</taxon>
        <taxon>Arthrobotrys</taxon>
    </lineage>
</organism>
<dbReference type="AlphaFoldDB" id="A0AAV9WQ68"/>
<sequence length="102" mass="11712">MTDRRARKGYYEITPESYIPKSLGSSNLCIVQSIWPATNEEDPYILLKDLYGPNLPEDCDGNVRLPLRLSVLRHRGQKDLESLDLVPSTYSINIAQLIYTWL</sequence>
<dbReference type="EMBL" id="JAVHJL010000001">
    <property type="protein sequence ID" value="KAK6512422.1"/>
    <property type="molecule type" value="Genomic_DNA"/>
</dbReference>
<reference evidence="1 2" key="1">
    <citation type="submission" date="2023-08" db="EMBL/GenBank/DDBJ databases">
        <authorList>
            <person name="Palmer J.M."/>
        </authorList>
    </citation>
    <scope>NUCLEOTIDE SEQUENCE [LARGE SCALE GENOMIC DNA]</scope>
    <source>
        <strain evidence="1 2">TWF481</strain>
    </source>
</reference>
<comment type="caution">
    <text evidence="1">The sequence shown here is derived from an EMBL/GenBank/DDBJ whole genome shotgun (WGS) entry which is preliminary data.</text>
</comment>
<gene>
    <name evidence="1" type="ORF">TWF481_001308</name>
</gene>
<evidence type="ECO:0000313" key="1">
    <source>
        <dbReference type="EMBL" id="KAK6512422.1"/>
    </source>
</evidence>
<name>A0AAV9WQ68_9PEZI</name>
<protein>
    <submittedName>
        <fullName evidence="1">Uncharacterized protein</fullName>
    </submittedName>
</protein>
<dbReference type="Proteomes" id="UP001370758">
    <property type="component" value="Unassembled WGS sequence"/>
</dbReference>
<keyword evidence="2" id="KW-1185">Reference proteome</keyword>
<proteinExistence type="predicted"/>
<accession>A0AAV9WQ68</accession>
<evidence type="ECO:0000313" key="2">
    <source>
        <dbReference type="Proteomes" id="UP001370758"/>
    </source>
</evidence>